<evidence type="ECO:0000256" key="1">
    <source>
        <dbReference type="ARBA" id="ARBA00023054"/>
    </source>
</evidence>
<accession>A0ABP0JQM7</accession>
<feature type="compositionally biased region" description="Basic and acidic residues" evidence="3">
    <location>
        <begin position="599"/>
        <end position="609"/>
    </location>
</feature>
<dbReference type="InterPro" id="IPR025252">
    <property type="entry name" value="DUF4200"/>
</dbReference>
<evidence type="ECO:0000256" key="3">
    <source>
        <dbReference type="SAM" id="MobiDB-lite"/>
    </source>
</evidence>
<proteinExistence type="predicted"/>
<feature type="region of interest" description="Disordered" evidence="3">
    <location>
        <begin position="570"/>
        <end position="627"/>
    </location>
</feature>
<feature type="region of interest" description="Disordered" evidence="3">
    <location>
        <begin position="896"/>
        <end position="918"/>
    </location>
</feature>
<comment type="caution">
    <text evidence="5">The sequence shown here is derived from an EMBL/GenBank/DDBJ whole genome shotgun (WGS) entry which is preliminary data.</text>
</comment>
<organism evidence="5 6">
    <name type="scientific">Durusdinium trenchii</name>
    <dbReference type="NCBI Taxonomy" id="1381693"/>
    <lineage>
        <taxon>Eukaryota</taxon>
        <taxon>Sar</taxon>
        <taxon>Alveolata</taxon>
        <taxon>Dinophyceae</taxon>
        <taxon>Suessiales</taxon>
        <taxon>Symbiodiniaceae</taxon>
        <taxon>Durusdinium</taxon>
    </lineage>
</organism>
<evidence type="ECO:0000259" key="4">
    <source>
        <dbReference type="Pfam" id="PF13863"/>
    </source>
</evidence>
<keyword evidence="1 2" id="KW-0175">Coiled coil</keyword>
<gene>
    <name evidence="5" type="ORF">CCMP2556_LOCUS12598</name>
</gene>
<dbReference type="InterPro" id="IPR051147">
    <property type="entry name" value="CFAP_domain-containing"/>
</dbReference>
<feature type="compositionally biased region" description="Basic and acidic residues" evidence="3">
    <location>
        <begin position="833"/>
        <end position="844"/>
    </location>
</feature>
<evidence type="ECO:0000313" key="5">
    <source>
        <dbReference type="EMBL" id="CAK9016673.1"/>
    </source>
</evidence>
<keyword evidence="6" id="KW-1185">Reference proteome</keyword>
<dbReference type="PANTHER" id="PTHR21683:SF2">
    <property type="entry name" value="COILED-COIL DOMAIN-CONTAINING PROTEIN 42 LIKE-2-LIKE"/>
    <property type="match status" value="1"/>
</dbReference>
<dbReference type="EMBL" id="CAXAMN010006147">
    <property type="protein sequence ID" value="CAK9016673.1"/>
    <property type="molecule type" value="Genomic_DNA"/>
</dbReference>
<dbReference type="Gene3D" id="3.90.550.50">
    <property type="match status" value="1"/>
</dbReference>
<feature type="coiled-coil region" evidence="2">
    <location>
        <begin position="361"/>
        <end position="434"/>
    </location>
</feature>
<evidence type="ECO:0000313" key="6">
    <source>
        <dbReference type="Proteomes" id="UP001642484"/>
    </source>
</evidence>
<dbReference type="Proteomes" id="UP001642484">
    <property type="component" value="Unassembled WGS sequence"/>
</dbReference>
<reference evidence="5 6" key="1">
    <citation type="submission" date="2024-02" db="EMBL/GenBank/DDBJ databases">
        <authorList>
            <person name="Chen Y."/>
            <person name="Shah S."/>
            <person name="Dougan E. K."/>
            <person name="Thang M."/>
            <person name="Chan C."/>
        </authorList>
    </citation>
    <scope>NUCLEOTIDE SEQUENCE [LARGE SCALE GENOMIC DNA]</scope>
</reference>
<sequence length="1234" mass="137762">MVQCLASASVRPAQQLRVRGCWLQLCFSGSGRAGDDGDLFSNVCSWCGDERLLPFDLGEGFVCQDVGLECDGLGLEGEHELFANLCCSCGACRELPFELGEDFLCGDVGFECDEKLYQNECTNCGAVRMCPFSLPDFLCDRCGGTDAPKRFEELALPEGPAEEEPDDGLTTEEREAQKLLDKHCKVDVASEWQAVDDQKIAQLRGILKGLQEENQSTQLLKVESEDREAQLALQSTRKSVETRLAFCKEKETVFKRRQEELRKHVLENQKSLQDLEAQIEKSEKKTLEEQSQGRKLDVEIERLEKELKQKEETRDMEQGKIAKMARYKDFLEHVIQDSQDQEFGDDIEVLMSRHVTLEAGSQELNQANEELVLRLDRLREEFTRIHTKLQNEHLAISSQLHKCQVELEQHLAESQELEQRLNRALEEKELKESQVGVITMAIEQLFSRTVNSCRLPQRKKAMMDATDIKFAPVRGDKGESRLEEMFKQIIERVEDLQEMHATAQLSREKQKEEETLFDEGGFMDRIKFVYQRGDDDGVSRRDTDGLGAGNSTLKGRLLEVMKRTLPSRQAENNAFRRPPTPPVAALQDGAPGGSVTRGENIRRFTREHGPNVMNSADAVDNSETAEPEDRPVIQLFQQHALMEDALDDLENPGVFGYGEELDDLPGTADERAMRKENERTQLLWKTLIQAIPLAEAAELFQSKGHEPPTEQELMDLRTNTLAHVRQKTSGRRQFMKSALKNKAAKGQTKRFLNNEMVTVGKKDKYLHSGGESAEDKAKTSVELYIIGIGRGGRHAVKVAMHEKKKGRLGSPETGDVAMYRGLSDADEQQASQIDREKSEGPAREVERADVDLWTLVDSVRARYVRSVLLLWALTTTPVTSMTPSGSMMRREEDLTVLDEMPDESEESKDSEESESDEEVAVEQVAHLMADRSWSSPWVLYSIQTAADNLEAILASLRTWAAELPPNRLQVIGMSQPKGLSSPGSRSPRIDWDRSSCPDTHAGGACKDFTALADAWQKGADWVVLLGSDNYAIAKNIEAVLGQLDPETPQVLGIRGCGKCKAGGLCGGGGQIFSRAALAKMLEAGRERYMKESLAEAQRCGMWGDVSNCRVAAKHGVEVKDLPGLHGWHLNSLQLQEALMSTYPAPLTFHYLSADEIKALHAMITTESELFRMETEENEKDADALATWNAQRAAYVAEEQKRRAVSAAQRVTVDAKAAVDASSGAVKPLPPSSVD</sequence>
<dbReference type="Pfam" id="PF13863">
    <property type="entry name" value="DUF4200"/>
    <property type="match status" value="1"/>
</dbReference>
<feature type="coiled-coil region" evidence="2">
    <location>
        <begin position="258"/>
        <end position="320"/>
    </location>
</feature>
<feature type="coiled-coil region" evidence="2">
    <location>
        <begin position="479"/>
        <end position="513"/>
    </location>
</feature>
<dbReference type="PANTHER" id="PTHR21683">
    <property type="entry name" value="COILED-COIL DOMAIN-CONTAINING PROTEIN 42 LIKE-2-LIKE-RELATED"/>
    <property type="match status" value="1"/>
</dbReference>
<feature type="domain" description="DUF4200" evidence="4">
    <location>
        <begin position="220"/>
        <end position="336"/>
    </location>
</feature>
<evidence type="ECO:0000256" key="2">
    <source>
        <dbReference type="SAM" id="Coils"/>
    </source>
</evidence>
<feature type="region of interest" description="Disordered" evidence="3">
    <location>
        <begin position="824"/>
        <end position="844"/>
    </location>
</feature>
<protein>
    <recommendedName>
        <fullName evidence="4">DUF4200 domain-containing protein</fullName>
    </recommendedName>
</protein>
<name>A0ABP0JQM7_9DINO</name>